<evidence type="ECO:0000313" key="8">
    <source>
        <dbReference type="Proteomes" id="UP001186944"/>
    </source>
</evidence>
<dbReference type="AlphaFoldDB" id="A0AA89C5N1"/>
<evidence type="ECO:0000256" key="1">
    <source>
        <dbReference type="ARBA" id="ARBA00004141"/>
    </source>
</evidence>
<evidence type="ECO:0000256" key="4">
    <source>
        <dbReference type="ARBA" id="ARBA00023136"/>
    </source>
</evidence>
<dbReference type="InterPro" id="IPR008952">
    <property type="entry name" value="Tetraspanin_EC2_sf"/>
</dbReference>
<evidence type="ECO:0000256" key="6">
    <source>
        <dbReference type="SAM" id="Phobius"/>
    </source>
</evidence>
<keyword evidence="2 6" id="KW-0812">Transmembrane</keyword>
<dbReference type="Pfam" id="PF00335">
    <property type="entry name" value="Tetraspanin"/>
    <property type="match status" value="1"/>
</dbReference>
<feature type="compositionally biased region" description="Basic and acidic residues" evidence="5">
    <location>
        <begin position="22"/>
        <end position="34"/>
    </location>
</feature>
<dbReference type="EMBL" id="VSWD01000006">
    <property type="protein sequence ID" value="KAK3100357.1"/>
    <property type="molecule type" value="Genomic_DNA"/>
</dbReference>
<comment type="subcellular location">
    <subcellularLocation>
        <location evidence="1">Membrane</location>
        <topology evidence="1">Multi-pass membrane protein</topology>
    </subcellularLocation>
</comment>
<dbReference type="Proteomes" id="UP001186944">
    <property type="component" value="Unassembled WGS sequence"/>
</dbReference>
<protein>
    <recommendedName>
        <fullName evidence="9">Tetraspanin</fullName>
    </recommendedName>
</protein>
<comment type="caution">
    <text evidence="7">The sequence shown here is derived from an EMBL/GenBank/DDBJ whole genome shotgun (WGS) entry which is preliminary data.</text>
</comment>
<evidence type="ECO:0000313" key="7">
    <source>
        <dbReference type="EMBL" id="KAK3100357.1"/>
    </source>
</evidence>
<feature type="transmembrane region" description="Helical" evidence="6">
    <location>
        <begin position="91"/>
        <end position="112"/>
    </location>
</feature>
<feature type="region of interest" description="Disordered" evidence="5">
    <location>
        <begin position="1"/>
        <end position="34"/>
    </location>
</feature>
<dbReference type="SUPFAM" id="SSF48652">
    <property type="entry name" value="Tetraspanin"/>
    <property type="match status" value="1"/>
</dbReference>
<gene>
    <name evidence="7" type="ORF">FSP39_018647</name>
</gene>
<dbReference type="InterPro" id="IPR018499">
    <property type="entry name" value="Tetraspanin/Peripherin"/>
</dbReference>
<keyword evidence="4 6" id="KW-0472">Membrane</keyword>
<organism evidence="7 8">
    <name type="scientific">Pinctada imbricata</name>
    <name type="common">Atlantic pearl-oyster</name>
    <name type="synonym">Pinctada martensii</name>
    <dbReference type="NCBI Taxonomy" id="66713"/>
    <lineage>
        <taxon>Eukaryota</taxon>
        <taxon>Metazoa</taxon>
        <taxon>Spiralia</taxon>
        <taxon>Lophotrochozoa</taxon>
        <taxon>Mollusca</taxon>
        <taxon>Bivalvia</taxon>
        <taxon>Autobranchia</taxon>
        <taxon>Pteriomorphia</taxon>
        <taxon>Pterioida</taxon>
        <taxon>Pterioidea</taxon>
        <taxon>Pteriidae</taxon>
        <taxon>Pinctada</taxon>
    </lineage>
</organism>
<sequence length="301" mass="33911">MEAKEKEPLDFQSEDTLPLRGRHSEPYDEEEKNRKYEGKSYRKSRVAFALYIILTLVIGVVFVIAGIVVLVAHHLSLRRLEFVVNFSFLRIIAIIFIVLGVLKIIVSIVGLIGTIKFGKITLNAYAIGIAFVSFVLLVGGAILIIMRGKVASGSFNQSTFKNAIITQYKFDLDVNPENEFVTNVVDSIQENYQCCGAYGNVSSEFSWAIYKLYSVWYTKGEFKFPMVPETCCVRGGNMENCQGKHGSDGPPIYGPSKDCEDPHRLINDDLHTIGCVDALTSSTEFYVLISGLRRWFYRSFY</sequence>
<feature type="transmembrane region" description="Helical" evidence="6">
    <location>
        <begin position="124"/>
        <end position="146"/>
    </location>
</feature>
<keyword evidence="8" id="KW-1185">Reference proteome</keyword>
<evidence type="ECO:0008006" key="9">
    <source>
        <dbReference type="Google" id="ProtNLM"/>
    </source>
</evidence>
<accession>A0AA89C5N1</accession>
<evidence type="ECO:0000256" key="2">
    <source>
        <dbReference type="ARBA" id="ARBA00022692"/>
    </source>
</evidence>
<dbReference type="PANTHER" id="PTHR19282">
    <property type="entry name" value="TETRASPANIN"/>
    <property type="match status" value="1"/>
</dbReference>
<dbReference type="Gene3D" id="1.10.1450.10">
    <property type="entry name" value="Tetraspanin"/>
    <property type="match status" value="1"/>
</dbReference>
<proteinExistence type="predicted"/>
<reference evidence="7" key="1">
    <citation type="submission" date="2019-08" db="EMBL/GenBank/DDBJ databases">
        <title>The improved chromosome-level genome for the pearl oyster Pinctada fucata martensii using PacBio sequencing and Hi-C.</title>
        <authorList>
            <person name="Zheng Z."/>
        </authorList>
    </citation>
    <scope>NUCLEOTIDE SEQUENCE</scope>
    <source>
        <strain evidence="7">ZZ-2019</strain>
        <tissue evidence="7">Adductor muscle</tissue>
    </source>
</reference>
<evidence type="ECO:0000256" key="3">
    <source>
        <dbReference type="ARBA" id="ARBA00022989"/>
    </source>
</evidence>
<dbReference type="PANTHER" id="PTHR19282:SF544">
    <property type="entry name" value="TETRASPANIN"/>
    <property type="match status" value="1"/>
</dbReference>
<feature type="transmembrane region" description="Helical" evidence="6">
    <location>
        <begin position="48"/>
        <end position="71"/>
    </location>
</feature>
<dbReference type="GO" id="GO:0005886">
    <property type="term" value="C:plasma membrane"/>
    <property type="evidence" value="ECO:0007669"/>
    <property type="project" value="TreeGrafter"/>
</dbReference>
<evidence type="ECO:0000256" key="5">
    <source>
        <dbReference type="SAM" id="MobiDB-lite"/>
    </source>
</evidence>
<keyword evidence="3 6" id="KW-1133">Transmembrane helix</keyword>
<name>A0AA89C5N1_PINIB</name>